<keyword evidence="1 5" id="KW-0489">Methyltransferase</keyword>
<evidence type="ECO:0000259" key="4">
    <source>
        <dbReference type="Pfam" id="PF13649"/>
    </source>
</evidence>
<feature type="domain" description="Methyltransferase" evidence="4">
    <location>
        <begin position="47"/>
        <end position="144"/>
    </location>
</feature>
<keyword evidence="6" id="KW-1185">Reference proteome</keyword>
<proteinExistence type="predicted"/>
<dbReference type="PANTHER" id="PTHR43464">
    <property type="entry name" value="METHYLTRANSFERASE"/>
    <property type="match status" value="1"/>
</dbReference>
<dbReference type="GO" id="GO:0008168">
    <property type="term" value="F:methyltransferase activity"/>
    <property type="evidence" value="ECO:0007669"/>
    <property type="project" value="UniProtKB-KW"/>
</dbReference>
<dbReference type="EMBL" id="JBBIAA010000002">
    <property type="protein sequence ID" value="MEJ5944324.1"/>
    <property type="molecule type" value="Genomic_DNA"/>
</dbReference>
<evidence type="ECO:0000256" key="2">
    <source>
        <dbReference type="ARBA" id="ARBA00022679"/>
    </source>
</evidence>
<dbReference type="Pfam" id="PF13649">
    <property type="entry name" value="Methyltransf_25"/>
    <property type="match status" value="1"/>
</dbReference>
<evidence type="ECO:0000313" key="5">
    <source>
        <dbReference type="EMBL" id="MEJ5944324.1"/>
    </source>
</evidence>
<dbReference type="PANTHER" id="PTHR43464:SF19">
    <property type="entry name" value="UBIQUINONE BIOSYNTHESIS O-METHYLTRANSFERASE, MITOCHONDRIAL"/>
    <property type="match status" value="1"/>
</dbReference>
<accession>A0ABU8RH13</accession>
<dbReference type="GO" id="GO:0032259">
    <property type="term" value="P:methylation"/>
    <property type="evidence" value="ECO:0007669"/>
    <property type="project" value="UniProtKB-KW"/>
</dbReference>
<evidence type="ECO:0000256" key="3">
    <source>
        <dbReference type="ARBA" id="ARBA00022691"/>
    </source>
</evidence>
<keyword evidence="3" id="KW-0949">S-adenosyl-L-methionine</keyword>
<dbReference type="InterPro" id="IPR029063">
    <property type="entry name" value="SAM-dependent_MTases_sf"/>
</dbReference>
<dbReference type="Proteomes" id="UP001387100">
    <property type="component" value="Unassembled WGS sequence"/>
</dbReference>
<sequence length="207" mass="21693">MTAVFEVMSAVGAAPWEGSGRQGVDLLDAAPTGGPGDGLRAARGRALDVGCGTGEDAAELARRGFAVTGVDDVARSLRRARRRADDEGVDVHLVHGDVGDLRALDLGDDGEGFTAVLDVGCLHGMPPQGRAALGRGLDAVTSPGALLALLAWSPARRPPPLPRGVGRADLEAALPSWSLQHVEPADPGLVPRWLHRTRPTWYALERR</sequence>
<dbReference type="InterPro" id="IPR041698">
    <property type="entry name" value="Methyltransf_25"/>
</dbReference>
<dbReference type="CDD" id="cd02440">
    <property type="entry name" value="AdoMet_MTases"/>
    <property type="match status" value="1"/>
</dbReference>
<gene>
    <name evidence="5" type="ORF">WDZ17_03335</name>
</gene>
<dbReference type="EC" id="2.1.-.-" evidence="5"/>
<dbReference type="RefSeq" id="WP_339573713.1">
    <property type="nucleotide sequence ID" value="NZ_JBBIAA010000002.1"/>
</dbReference>
<keyword evidence="2 5" id="KW-0808">Transferase</keyword>
<evidence type="ECO:0000313" key="6">
    <source>
        <dbReference type="Proteomes" id="UP001387100"/>
    </source>
</evidence>
<organism evidence="5 6">
    <name type="scientific">Pseudokineococcus basanitobsidens</name>
    <dbReference type="NCBI Taxonomy" id="1926649"/>
    <lineage>
        <taxon>Bacteria</taxon>
        <taxon>Bacillati</taxon>
        <taxon>Actinomycetota</taxon>
        <taxon>Actinomycetes</taxon>
        <taxon>Kineosporiales</taxon>
        <taxon>Kineosporiaceae</taxon>
        <taxon>Pseudokineococcus</taxon>
    </lineage>
</organism>
<reference evidence="5 6" key="1">
    <citation type="journal article" date="2017" name="Int. J. Syst. Evol. Microbiol.">
        <title>Pseudokineococcus basanitobsidens sp. nov., isolated from volcanic rock.</title>
        <authorList>
            <person name="Lee D.W."/>
            <person name="Park M.Y."/>
            <person name="Kim J.J."/>
            <person name="Kim B.S."/>
        </authorList>
    </citation>
    <scope>NUCLEOTIDE SEQUENCE [LARGE SCALE GENOMIC DNA]</scope>
    <source>
        <strain evidence="5 6">DSM 103726</strain>
    </source>
</reference>
<dbReference type="Gene3D" id="3.40.50.150">
    <property type="entry name" value="Vaccinia Virus protein VP39"/>
    <property type="match status" value="1"/>
</dbReference>
<dbReference type="SUPFAM" id="SSF53335">
    <property type="entry name" value="S-adenosyl-L-methionine-dependent methyltransferases"/>
    <property type="match status" value="1"/>
</dbReference>
<evidence type="ECO:0000256" key="1">
    <source>
        <dbReference type="ARBA" id="ARBA00022603"/>
    </source>
</evidence>
<comment type="caution">
    <text evidence="5">The sequence shown here is derived from an EMBL/GenBank/DDBJ whole genome shotgun (WGS) entry which is preliminary data.</text>
</comment>
<protein>
    <submittedName>
        <fullName evidence="5">Class I SAM-dependent methyltransferase</fullName>
        <ecNumber evidence="5">2.1.-.-</ecNumber>
    </submittedName>
</protein>
<name>A0ABU8RH13_9ACTN</name>